<dbReference type="AlphaFoldDB" id="A0A0B0ERT3"/>
<reference evidence="1 2" key="1">
    <citation type="submission" date="2014-10" db="EMBL/GenBank/DDBJ databases">
        <title>Draft genome of anammox bacterium scalindua brodae, obtained using differential coverage binning of sequence data from two enrichment reactors.</title>
        <authorList>
            <person name="Speth D.R."/>
            <person name="Russ L."/>
            <person name="Kartal B."/>
            <person name="Op den Camp H.J."/>
            <person name="Dutilh B.E."/>
            <person name="Jetten M.S."/>
        </authorList>
    </citation>
    <scope>NUCLEOTIDE SEQUENCE [LARGE SCALE GENOMIC DNA]</scope>
    <source>
        <strain evidence="1">RU1</strain>
    </source>
</reference>
<name>A0A0B0ERT3_9BACT</name>
<accession>A0A0B0ERT3</accession>
<evidence type="ECO:0000313" key="1">
    <source>
        <dbReference type="EMBL" id="KHE93360.1"/>
    </source>
</evidence>
<dbReference type="InterPro" id="IPR022453">
    <property type="entry name" value="Znf_MqsA-type"/>
</dbReference>
<sequence>MNCHNCGGKLEKINTDLPFKVRQSSIIIFKKLPVLQCENCNEYLIEDTVMEKIDFIFDKIDTKAEPVQLIRN</sequence>
<comment type="caution">
    <text evidence="1">The sequence shown here is derived from an EMBL/GenBank/DDBJ whole genome shotgun (WGS) entry which is preliminary data.</text>
</comment>
<organism evidence="1 2">
    <name type="scientific">Candidatus Scalindua brodae</name>
    <dbReference type="NCBI Taxonomy" id="237368"/>
    <lineage>
        <taxon>Bacteria</taxon>
        <taxon>Pseudomonadati</taxon>
        <taxon>Planctomycetota</taxon>
        <taxon>Candidatus Brocadiia</taxon>
        <taxon>Candidatus Brocadiales</taxon>
        <taxon>Candidatus Scalinduaceae</taxon>
        <taxon>Candidatus Scalindua</taxon>
    </lineage>
</organism>
<proteinExistence type="predicted"/>
<dbReference type="Gene3D" id="3.10.20.860">
    <property type="match status" value="1"/>
</dbReference>
<dbReference type="CDD" id="cd12870">
    <property type="entry name" value="MqsA"/>
    <property type="match status" value="1"/>
</dbReference>
<evidence type="ECO:0008006" key="3">
    <source>
        <dbReference type="Google" id="ProtNLM"/>
    </source>
</evidence>
<dbReference type="EMBL" id="JRYO01000059">
    <property type="protein sequence ID" value="KHE93360.1"/>
    <property type="molecule type" value="Genomic_DNA"/>
</dbReference>
<protein>
    <recommendedName>
        <fullName evidence="3">YgiT-type zinc finger domain protein</fullName>
    </recommendedName>
</protein>
<evidence type="ECO:0000313" key="2">
    <source>
        <dbReference type="Proteomes" id="UP000030652"/>
    </source>
</evidence>
<dbReference type="eggNOG" id="ENOG503343T">
    <property type="taxonomic scope" value="Bacteria"/>
</dbReference>
<gene>
    <name evidence="1" type="ORF">SCABRO_00898</name>
</gene>
<dbReference type="Proteomes" id="UP000030652">
    <property type="component" value="Unassembled WGS sequence"/>
</dbReference>
<dbReference type="NCBIfam" id="TIGR03831">
    <property type="entry name" value="YgiT_finger"/>
    <property type="match status" value="1"/>
</dbReference>